<dbReference type="Proteomes" id="UP000321378">
    <property type="component" value="Chromosome"/>
</dbReference>
<protein>
    <submittedName>
        <fullName evidence="3">Uncharacterized protein</fullName>
    </submittedName>
</protein>
<dbReference type="EMBL" id="AP019840">
    <property type="protein sequence ID" value="BBM51486.1"/>
    <property type="molecule type" value="Genomic_DNA"/>
</dbReference>
<dbReference type="OrthoDB" id="82368at2"/>
<reference evidence="4 5" key="2">
    <citation type="submission" date="2019-07" db="EMBL/GenBank/DDBJ databases">
        <title>Complete Genome Sequence of Leptotrichia trevisanii Strain JMUB3935.</title>
        <authorList>
            <person name="Watanabe S."/>
            <person name="Cui L."/>
        </authorList>
    </citation>
    <scope>NUCLEOTIDE SEQUENCE [LARGE SCALE GENOMIC DNA]</scope>
    <source>
        <strain evidence="4 5">JMUB3935</strain>
    </source>
</reference>
<name>A0A510K0U7_9FUSO</name>
<organism evidence="3 6">
    <name type="scientific">Leptotrichia trevisanii</name>
    <dbReference type="NCBI Taxonomy" id="109328"/>
    <lineage>
        <taxon>Bacteria</taxon>
        <taxon>Fusobacteriati</taxon>
        <taxon>Fusobacteriota</taxon>
        <taxon>Fusobacteriia</taxon>
        <taxon>Fusobacteriales</taxon>
        <taxon>Leptotrichiaceae</taxon>
        <taxon>Leptotrichia</taxon>
    </lineage>
</organism>
<evidence type="ECO:0000256" key="1">
    <source>
        <dbReference type="SAM" id="MobiDB-lite"/>
    </source>
</evidence>
<dbReference type="RefSeq" id="WP_146995971.1">
    <property type="nucleotide sequence ID" value="NZ_AP019831.1"/>
</dbReference>
<evidence type="ECO:0000256" key="2">
    <source>
        <dbReference type="SAM" id="SignalP"/>
    </source>
</evidence>
<dbReference type="Proteomes" id="UP000422644">
    <property type="component" value="Chromosome"/>
</dbReference>
<dbReference type="EMBL" id="AP019831">
    <property type="protein sequence ID" value="BBM44331.1"/>
    <property type="molecule type" value="Genomic_DNA"/>
</dbReference>
<feature type="chain" id="PRO_5044617018" evidence="2">
    <location>
        <begin position="20"/>
        <end position="155"/>
    </location>
</feature>
<evidence type="ECO:0000313" key="5">
    <source>
        <dbReference type="Proteomes" id="UP000321378"/>
    </source>
</evidence>
<proteinExistence type="predicted"/>
<evidence type="ECO:0000313" key="4">
    <source>
        <dbReference type="EMBL" id="BBM51486.1"/>
    </source>
</evidence>
<keyword evidence="6" id="KW-1185">Reference proteome</keyword>
<gene>
    <name evidence="3" type="ORF">JMUB3870_0438</name>
    <name evidence="4" type="ORF">JMUB3935_0453</name>
</gene>
<feature type="signal peptide" evidence="2">
    <location>
        <begin position="1"/>
        <end position="19"/>
    </location>
</feature>
<sequence length="155" mass="17424">MKKILLVIMMLTMSVIGFSKSKITDKTYKGDYTRATNTFTYIKDNLVFPNKTLTFTVKDNSGLMDRIYDFMKQKYGVEDSDIVTFDVKGTVSKNGVLTIKKILNYQIPEYKLHASDFGTTPSSTSTTQENSETTTTNDSSNLNNPGSFFNQETGN</sequence>
<feature type="region of interest" description="Disordered" evidence="1">
    <location>
        <begin position="116"/>
        <end position="155"/>
    </location>
</feature>
<dbReference type="STRING" id="1122173.GCA_000482505_00963"/>
<evidence type="ECO:0000313" key="3">
    <source>
        <dbReference type="EMBL" id="BBM44331.1"/>
    </source>
</evidence>
<dbReference type="AlphaFoldDB" id="A0A510K0U7"/>
<keyword evidence="2" id="KW-0732">Signal</keyword>
<accession>A0A510K0U7</accession>
<evidence type="ECO:0000313" key="6">
    <source>
        <dbReference type="Proteomes" id="UP000422644"/>
    </source>
</evidence>
<feature type="compositionally biased region" description="Polar residues" evidence="1">
    <location>
        <begin position="145"/>
        <end position="155"/>
    </location>
</feature>
<feature type="compositionally biased region" description="Low complexity" evidence="1">
    <location>
        <begin position="119"/>
        <end position="144"/>
    </location>
</feature>
<reference evidence="3 6" key="1">
    <citation type="submission" date="2019-07" db="EMBL/GenBank/DDBJ databases">
        <title>Complete Genome Sequence of Leptotrichia trevisanii Strain JMUB3870.</title>
        <authorList>
            <person name="Watanabe S."/>
            <person name="Cui L."/>
        </authorList>
    </citation>
    <scope>NUCLEOTIDE SEQUENCE [LARGE SCALE GENOMIC DNA]</scope>
    <source>
        <strain evidence="3 6">JMUB3870</strain>
    </source>
</reference>